<gene>
    <name evidence="1" type="ORF">OJ253_1002</name>
</gene>
<organism evidence="1">
    <name type="scientific">Cryptosporidium canis</name>
    <dbReference type="NCBI Taxonomy" id="195482"/>
    <lineage>
        <taxon>Eukaryota</taxon>
        <taxon>Sar</taxon>
        <taxon>Alveolata</taxon>
        <taxon>Apicomplexa</taxon>
        <taxon>Conoidasida</taxon>
        <taxon>Coccidia</taxon>
        <taxon>Eucoccidiorida</taxon>
        <taxon>Eimeriorina</taxon>
        <taxon>Cryptosporidiidae</taxon>
        <taxon>Cryptosporidium</taxon>
    </lineage>
</organism>
<protein>
    <submittedName>
        <fullName evidence="1">Uncharacterized protein</fullName>
    </submittedName>
</protein>
<proteinExistence type="predicted"/>
<dbReference type="OrthoDB" id="338711at2759"/>
<dbReference type="Proteomes" id="UP001067231">
    <property type="component" value="Unassembled WGS sequence"/>
</dbReference>
<sequence length="152" mass="17406">LRILQFNVIPSPNSKSGKWSIDSTISKVVRENTKTNASIITSNNYHCKDKFIPYTDNNDNQLPESFEIYKAIKRSNREYIDYKNKIMRANEYYSNTSIINQGLVGSFTNPNSIMSFDEVGDKLMKYILDMHSDSLVALSCPDLEIIESMSKT</sequence>
<feature type="non-terminal residue" evidence="1">
    <location>
        <position position="152"/>
    </location>
</feature>
<evidence type="ECO:0000313" key="1">
    <source>
        <dbReference type="EMBL" id="KAJ1611018.1"/>
    </source>
</evidence>
<dbReference type="AlphaFoldDB" id="A0A9D5HXY2"/>
<dbReference type="EMBL" id="JAPCXC010000019">
    <property type="protein sequence ID" value="KAJ1611018.1"/>
    <property type="molecule type" value="Genomic_DNA"/>
</dbReference>
<accession>A0A9D5HXY2</accession>
<reference evidence="1" key="1">
    <citation type="submission" date="2022-10" db="EMBL/GenBank/DDBJ databases">
        <title>Adaptive evolution leads to modifications in subtelomeric GC content in a zoonotic Cryptosporidium species.</title>
        <authorList>
            <person name="Li J."/>
            <person name="Feng Y."/>
            <person name="Xiao L."/>
        </authorList>
    </citation>
    <scope>NUCLEOTIDE SEQUENCE</scope>
    <source>
        <strain evidence="1">33844</strain>
    </source>
</reference>
<comment type="caution">
    <text evidence="1">The sequence shown here is derived from an EMBL/GenBank/DDBJ whole genome shotgun (WGS) entry which is preliminary data.</text>
</comment>
<name>A0A9D5HXY2_9CRYT</name>